<evidence type="ECO:0000313" key="3">
    <source>
        <dbReference type="Proteomes" id="UP000461730"/>
    </source>
</evidence>
<dbReference type="InterPro" id="IPR025058">
    <property type="entry name" value="DUF3995"/>
</dbReference>
<reference evidence="2 3" key="1">
    <citation type="submission" date="2019-12" db="EMBL/GenBank/DDBJ databases">
        <title>Chitinophaga sp. strain ysch24 (GDMCC 1.1355), whole genome shotgun sequence.</title>
        <authorList>
            <person name="Zhang X."/>
        </authorList>
    </citation>
    <scope>NUCLEOTIDE SEQUENCE [LARGE SCALE GENOMIC DNA]</scope>
    <source>
        <strain evidence="3">ysch24</strain>
    </source>
</reference>
<name>A0A7K1U322_9BACT</name>
<keyword evidence="1" id="KW-0472">Membrane</keyword>
<keyword evidence="1" id="KW-0812">Transmembrane</keyword>
<feature type="transmembrane region" description="Helical" evidence="1">
    <location>
        <begin position="6"/>
        <end position="29"/>
    </location>
</feature>
<feature type="transmembrane region" description="Helical" evidence="1">
    <location>
        <begin position="50"/>
        <end position="69"/>
    </location>
</feature>
<feature type="transmembrane region" description="Helical" evidence="1">
    <location>
        <begin position="120"/>
        <end position="139"/>
    </location>
</feature>
<sequence>MEMILTLFNSVVFISLALLHFYWAFGGTFGMHAVIPTDSSGGKLFMPGKIATITVALGLLAFAAINIGYAGWIETGLERGIIRYAMWCIVAIFTLRTIGDFRYVGFSKRLKGSTFAKMDTLYYSPLCLMLAITHILLIWL</sequence>
<proteinExistence type="predicted"/>
<accession>A0A7K1U322</accession>
<gene>
    <name evidence="2" type="ORF">GO493_10780</name>
</gene>
<dbReference type="AlphaFoldDB" id="A0A7K1U322"/>
<dbReference type="Pfam" id="PF13160">
    <property type="entry name" value="DUF3995"/>
    <property type="match status" value="1"/>
</dbReference>
<dbReference type="EMBL" id="WRXN01000004">
    <property type="protein sequence ID" value="MVT08748.1"/>
    <property type="molecule type" value="Genomic_DNA"/>
</dbReference>
<keyword evidence="1" id="KW-1133">Transmembrane helix</keyword>
<keyword evidence="3" id="KW-1185">Reference proteome</keyword>
<dbReference type="Proteomes" id="UP000461730">
    <property type="component" value="Unassembled WGS sequence"/>
</dbReference>
<comment type="caution">
    <text evidence="2">The sequence shown here is derived from an EMBL/GenBank/DDBJ whole genome shotgun (WGS) entry which is preliminary data.</text>
</comment>
<feature type="transmembrane region" description="Helical" evidence="1">
    <location>
        <begin position="81"/>
        <end position="99"/>
    </location>
</feature>
<organism evidence="2 3">
    <name type="scientific">Chitinophaga tropicalis</name>
    <dbReference type="NCBI Taxonomy" id="2683588"/>
    <lineage>
        <taxon>Bacteria</taxon>
        <taxon>Pseudomonadati</taxon>
        <taxon>Bacteroidota</taxon>
        <taxon>Chitinophagia</taxon>
        <taxon>Chitinophagales</taxon>
        <taxon>Chitinophagaceae</taxon>
        <taxon>Chitinophaga</taxon>
    </lineage>
</organism>
<protein>
    <submittedName>
        <fullName evidence="2">DUF3995 domain-containing protein</fullName>
    </submittedName>
</protein>
<evidence type="ECO:0000313" key="2">
    <source>
        <dbReference type="EMBL" id="MVT08748.1"/>
    </source>
</evidence>
<dbReference type="RefSeq" id="WP_157306174.1">
    <property type="nucleotide sequence ID" value="NZ_WRXN01000004.1"/>
</dbReference>
<evidence type="ECO:0000256" key="1">
    <source>
        <dbReference type="SAM" id="Phobius"/>
    </source>
</evidence>